<name>A0A3L8SDH1_CHLGU</name>
<feature type="compositionally biased region" description="Polar residues" evidence="1">
    <location>
        <begin position="81"/>
        <end position="92"/>
    </location>
</feature>
<evidence type="ECO:0000313" key="2">
    <source>
        <dbReference type="EMBL" id="RLW00433.1"/>
    </source>
</evidence>
<gene>
    <name evidence="2" type="ORF">DV515_00008945</name>
</gene>
<dbReference type="AlphaFoldDB" id="A0A3L8SDH1"/>
<keyword evidence="3" id="KW-1185">Reference proteome</keyword>
<reference evidence="2 3" key="1">
    <citation type="journal article" date="2018" name="Proc. R. Soc. B">
        <title>A non-coding region near Follistatin controls head colour polymorphism in the Gouldian finch.</title>
        <authorList>
            <person name="Toomey M.B."/>
            <person name="Marques C.I."/>
            <person name="Andrade P."/>
            <person name="Araujo P.M."/>
            <person name="Sabatino S."/>
            <person name="Gazda M.A."/>
            <person name="Afonso S."/>
            <person name="Lopes R.J."/>
            <person name="Corbo J.C."/>
            <person name="Carneiro M."/>
        </authorList>
    </citation>
    <scope>NUCLEOTIDE SEQUENCE [LARGE SCALE GENOMIC DNA]</scope>
    <source>
        <strain evidence="2">Red01</strain>
        <tissue evidence="2">Muscle</tissue>
    </source>
</reference>
<dbReference type="Proteomes" id="UP000276834">
    <property type="component" value="Unassembled WGS sequence"/>
</dbReference>
<proteinExistence type="predicted"/>
<organism evidence="2 3">
    <name type="scientific">Chloebia gouldiae</name>
    <name type="common">Gouldian finch</name>
    <name type="synonym">Erythrura gouldiae</name>
    <dbReference type="NCBI Taxonomy" id="44316"/>
    <lineage>
        <taxon>Eukaryota</taxon>
        <taxon>Metazoa</taxon>
        <taxon>Chordata</taxon>
        <taxon>Craniata</taxon>
        <taxon>Vertebrata</taxon>
        <taxon>Euteleostomi</taxon>
        <taxon>Archelosauria</taxon>
        <taxon>Archosauria</taxon>
        <taxon>Dinosauria</taxon>
        <taxon>Saurischia</taxon>
        <taxon>Theropoda</taxon>
        <taxon>Coelurosauria</taxon>
        <taxon>Aves</taxon>
        <taxon>Neognathae</taxon>
        <taxon>Neoaves</taxon>
        <taxon>Telluraves</taxon>
        <taxon>Australaves</taxon>
        <taxon>Passeriformes</taxon>
        <taxon>Passeroidea</taxon>
        <taxon>Passeridae</taxon>
        <taxon>Chloebia</taxon>
    </lineage>
</organism>
<comment type="caution">
    <text evidence="2">The sequence shown here is derived from an EMBL/GenBank/DDBJ whole genome shotgun (WGS) entry which is preliminary data.</text>
</comment>
<dbReference type="EMBL" id="QUSF01000027">
    <property type="protein sequence ID" value="RLW00433.1"/>
    <property type="molecule type" value="Genomic_DNA"/>
</dbReference>
<feature type="region of interest" description="Disordered" evidence="1">
    <location>
        <begin position="72"/>
        <end position="92"/>
    </location>
</feature>
<evidence type="ECO:0000256" key="1">
    <source>
        <dbReference type="SAM" id="MobiDB-lite"/>
    </source>
</evidence>
<protein>
    <submittedName>
        <fullName evidence="2">Uncharacterized protein</fullName>
    </submittedName>
</protein>
<accession>A0A3L8SDH1</accession>
<evidence type="ECO:0000313" key="3">
    <source>
        <dbReference type="Proteomes" id="UP000276834"/>
    </source>
</evidence>
<sequence>MGLSSCPAFTALPSPQEISGWYYLLGEDLGRTKHLKVAMRRLKQSTDLGLIAVATLDCLGLVVLPGCGGAEAGTGQEVKPGSQSAAQESQDTVTLQQLKVGVTGLRPTSTGKMWGQVPA</sequence>
<dbReference type="OrthoDB" id="196547at2759"/>